<name>A0A7I9UYN8_9ACTN</name>
<dbReference type="OrthoDB" id="4552877at2"/>
<feature type="transmembrane region" description="Helical" evidence="1">
    <location>
        <begin position="127"/>
        <end position="145"/>
    </location>
</feature>
<comment type="caution">
    <text evidence="2">The sequence shown here is derived from an EMBL/GenBank/DDBJ whole genome shotgun (WGS) entry which is preliminary data.</text>
</comment>
<feature type="transmembrane region" description="Helical" evidence="1">
    <location>
        <begin position="157"/>
        <end position="177"/>
    </location>
</feature>
<dbReference type="AlphaFoldDB" id="A0A7I9UYN8"/>
<proteinExistence type="predicted"/>
<keyword evidence="1" id="KW-1133">Transmembrane helix</keyword>
<dbReference type="Proteomes" id="UP000444980">
    <property type="component" value="Unassembled WGS sequence"/>
</dbReference>
<feature type="transmembrane region" description="Helical" evidence="1">
    <location>
        <begin position="95"/>
        <end position="115"/>
    </location>
</feature>
<dbReference type="EMBL" id="BJOU01000001">
    <property type="protein sequence ID" value="GED98016.1"/>
    <property type="molecule type" value="Genomic_DNA"/>
</dbReference>
<dbReference type="RefSeq" id="WP_161927264.1">
    <property type="nucleotide sequence ID" value="NZ_BJOU01000001.1"/>
</dbReference>
<dbReference type="InterPro" id="IPR024520">
    <property type="entry name" value="DUF3558"/>
</dbReference>
<sequence>MSSNSYINKLQLEQRNGSPGLRVPIVVVGGAGVLASALVSVVALWRAARDASGSDLDFETPWPYVAPSLISLLLFLAVMLSAVMRQQRARTRTVAGLAGSIVVVNSLGAFAAGFGDETSNLSPPMKATGFIILILLGLSCAAVGIPSRRRYATEFRVFAIVAVAVILGVAFVAAGTAGDRSNFPATPTSTVATATVEGPESPWNDHLPDPCAFPRAALKRSGLGTKIRVLELSPTAATEYSGARRACQLTVTPSVEATTTYATNSFHHEAANARRGKYVTTDATVFGQPAVQYKPGPRLSGHIGKECSVLVGTAFGTVTFRVDSDDARPDEELCGHATRLAAAMYPHIPTHR</sequence>
<reference evidence="3" key="1">
    <citation type="submission" date="2019-06" db="EMBL/GenBank/DDBJ databases">
        <title>Gordonia isolated from sludge of a wastewater treatment plant.</title>
        <authorList>
            <person name="Tamura T."/>
            <person name="Aoyama K."/>
            <person name="Kang Y."/>
            <person name="Saito S."/>
            <person name="Akiyama N."/>
            <person name="Yazawa K."/>
            <person name="Gonoi T."/>
            <person name="Mikami Y."/>
        </authorList>
    </citation>
    <scope>NUCLEOTIDE SEQUENCE [LARGE SCALE GENOMIC DNA]</scope>
    <source>
        <strain evidence="3">NBRC 107697</strain>
    </source>
</reference>
<evidence type="ECO:0000313" key="3">
    <source>
        <dbReference type="Proteomes" id="UP000444980"/>
    </source>
</evidence>
<evidence type="ECO:0000256" key="1">
    <source>
        <dbReference type="SAM" id="Phobius"/>
    </source>
</evidence>
<organism evidence="2 3">
    <name type="scientific">Gordonia crocea</name>
    <dbReference type="NCBI Taxonomy" id="589162"/>
    <lineage>
        <taxon>Bacteria</taxon>
        <taxon>Bacillati</taxon>
        <taxon>Actinomycetota</taxon>
        <taxon>Actinomycetes</taxon>
        <taxon>Mycobacteriales</taxon>
        <taxon>Gordoniaceae</taxon>
        <taxon>Gordonia</taxon>
    </lineage>
</organism>
<accession>A0A7I9UYN8</accession>
<keyword evidence="1" id="KW-0472">Membrane</keyword>
<evidence type="ECO:0008006" key="4">
    <source>
        <dbReference type="Google" id="ProtNLM"/>
    </source>
</evidence>
<dbReference type="Pfam" id="PF12079">
    <property type="entry name" value="DUF3558"/>
    <property type="match status" value="1"/>
</dbReference>
<keyword evidence="1" id="KW-0812">Transmembrane</keyword>
<gene>
    <name evidence="2" type="ORF">nbrc107697_20550</name>
</gene>
<evidence type="ECO:0000313" key="2">
    <source>
        <dbReference type="EMBL" id="GED98016.1"/>
    </source>
</evidence>
<feature type="transmembrane region" description="Helical" evidence="1">
    <location>
        <begin position="21"/>
        <end position="44"/>
    </location>
</feature>
<keyword evidence="3" id="KW-1185">Reference proteome</keyword>
<protein>
    <recommendedName>
        <fullName evidence="4">DUF3558 domain-containing protein</fullName>
    </recommendedName>
</protein>
<feature type="transmembrane region" description="Helical" evidence="1">
    <location>
        <begin position="64"/>
        <end position="83"/>
    </location>
</feature>